<evidence type="ECO:0000256" key="3">
    <source>
        <dbReference type="ARBA" id="ARBA00022676"/>
    </source>
</evidence>
<evidence type="ECO:0000256" key="9">
    <source>
        <dbReference type="ARBA" id="ARBA00023316"/>
    </source>
</evidence>
<reference evidence="13 14" key="1">
    <citation type="submission" date="2015-12" db="EMBL/GenBank/DDBJ databases">
        <title>Complete genome of Lacimicrobium alkaliphilum KCTC 32984.</title>
        <authorList>
            <person name="Kim S.-G."/>
            <person name="Lee Y.-J."/>
        </authorList>
    </citation>
    <scope>NUCLEOTIDE SEQUENCE [LARGE SCALE GENOMIC DNA]</scope>
    <source>
        <strain evidence="13 14">YelD216</strain>
    </source>
</reference>
<evidence type="ECO:0000256" key="2">
    <source>
        <dbReference type="ARBA" id="ARBA00022618"/>
    </source>
</evidence>
<dbReference type="RefSeq" id="WP_062482418.1">
    <property type="nucleotide sequence ID" value="NZ_CP013650.1"/>
</dbReference>
<evidence type="ECO:0000259" key="12">
    <source>
        <dbReference type="Pfam" id="PF04101"/>
    </source>
</evidence>
<dbReference type="GO" id="GO:0071555">
    <property type="term" value="P:cell wall organization"/>
    <property type="evidence" value="ECO:0007669"/>
    <property type="project" value="UniProtKB-KW"/>
</dbReference>
<evidence type="ECO:0000256" key="4">
    <source>
        <dbReference type="ARBA" id="ARBA00022679"/>
    </source>
</evidence>
<dbReference type="InterPro" id="IPR007235">
    <property type="entry name" value="Glyco_trans_28_C"/>
</dbReference>
<dbReference type="InterPro" id="IPR006009">
    <property type="entry name" value="GlcNAc_MurG"/>
</dbReference>
<evidence type="ECO:0000256" key="7">
    <source>
        <dbReference type="ARBA" id="ARBA00023136"/>
    </source>
</evidence>
<feature type="binding site" evidence="10">
    <location>
        <position position="124"/>
    </location>
    <ligand>
        <name>UDP-N-acetyl-alpha-D-glucosamine</name>
        <dbReference type="ChEBI" id="CHEBI:57705"/>
    </ligand>
</feature>
<dbReference type="SUPFAM" id="SSF53756">
    <property type="entry name" value="UDP-Glycosyltransferase/glycogen phosphorylase"/>
    <property type="match status" value="1"/>
</dbReference>
<dbReference type="GO" id="GO:0005886">
    <property type="term" value="C:plasma membrane"/>
    <property type="evidence" value="ECO:0007669"/>
    <property type="project" value="UniProtKB-SubCell"/>
</dbReference>
<dbReference type="InterPro" id="IPR004276">
    <property type="entry name" value="GlycoTrans_28_N"/>
</dbReference>
<dbReference type="GO" id="GO:0050511">
    <property type="term" value="F:undecaprenyldiphospho-muramoylpentapeptide beta-N-acetylglucosaminyltransferase activity"/>
    <property type="evidence" value="ECO:0007669"/>
    <property type="project" value="UniProtKB-UniRule"/>
</dbReference>
<feature type="domain" description="Glycosyl transferase family 28 C-terminal" evidence="12">
    <location>
        <begin position="184"/>
        <end position="347"/>
    </location>
</feature>
<dbReference type="AlphaFoldDB" id="A0A0U3B7W6"/>
<evidence type="ECO:0000256" key="8">
    <source>
        <dbReference type="ARBA" id="ARBA00023306"/>
    </source>
</evidence>
<protein>
    <recommendedName>
        <fullName evidence="10">UDP-N-acetylglucosamine--N-acetylmuramyl-(pentapeptide) pyrophosphoryl-undecaprenol N-acetylglucosamine transferase</fullName>
        <ecNumber evidence="10">2.4.1.227</ecNumber>
    </recommendedName>
    <alternativeName>
        <fullName evidence="10">Undecaprenyl-PP-MurNAc-pentapeptide-UDPGlcNAc GlcNAc transferase</fullName>
    </alternativeName>
</protein>
<evidence type="ECO:0000256" key="5">
    <source>
        <dbReference type="ARBA" id="ARBA00022960"/>
    </source>
</evidence>
<keyword evidence="4 10" id="KW-0808">Transferase</keyword>
<dbReference type="NCBIfam" id="TIGR01133">
    <property type="entry name" value="murG"/>
    <property type="match status" value="1"/>
</dbReference>
<accession>A0A0U3B7W6</accession>
<dbReference type="PANTHER" id="PTHR21015">
    <property type="entry name" value="UDP-N-ACETYLGLUCOSAMINE--N-ACETYLMURAMYL-(PENTAPEPTIDE) PYROPHOSPHORYL-UNDECAPRENOL N-ACETYLGLUCOSAMINE TRANSFERASE 1"/>
    <property type="match status" value="1"/>
</dbReference>
<keyword evidence="14" id="KW-1185">Reference proteome</keyword>
<comment type="subcellular location">
    <subcellularLocation>
        <location evidence="10">Cell membrane</location>
        <topology evidence="10">Peripheral membrane protein</topology>
        <orientation evidence="10">Cytoplasmic side</orientation>
    </subcellularLocation>
</comment>
<dbReference type="GO" id="GO:0051301">
    <property type="term" value="P:cell division"/>
    <property type="evidence" value="ECO:0007669"/>
    <property type="project" value="UniProtKB-KW"/>
</dbReference>
<organism evidence="13 14">
    <name type="scientific">Lacimicrobium alkaliphilum</name>
    <dbReference type="NCBI Taxonomy" id="1526571"/>
    <lineage>
        <taxon>Bacteria</taxon>
        <taxon>Pseudomonadati</taxon>
        <taxon>Pseudomonadota</taxon>
        <taxon>Gammaproteobacteria</taxon>
        <taxon>Alteromonadales</taxon>
        <taxon>Alteromonadaceae</taxon>
        <taxon>Lacimicrobium</taxon>
    </lineage>
</organism>
<dbReference type="GO" id="GO:0051991">
    <property type="term" value="F:UDP-N-acetyl-D-glucosamine:N-acetylmuramoyl-L-alanyl-D-glutamyl-meso-2,6-diaminopimelyl-D-alanyl-D-alanine-diphosphoundecaprenol 4-beta-N-acetylglucosaminlytransferase activity"/>
    <property type="evidence" value="ECO:0007669"/>
    <property type="project" value="RHEA"/>
</dbReference>
<sequence length="360" mass="38781">MTPTLMIMAGGTGGHIFPGLAVADYLRGLGWRIHWLGTAARLEADLVPRAGYPIAYLSVQGVRGNGMLRLLAAPFQILRAVWQARKALRQCQPDLVLGMGGFASGPGGVAAWLSGVPLVIHEQNAVPGMTNKLLSHLASKVLMGFEGAFGVQPDDKYQWVGNPVRADFSTIERRNLVKEDRVRVLVVGGSLGARVLNQSLPGIFATLSGLDIRHQCGKGNREEVEQQYQSKMNGEQHWQIEEFITDMAGAFAWADLIICRAGALTVSEVALAGLPAVFVPLPHAVDDHQSKNARVLVEAGAAILAPQDTLSGEEFRLRLQQLISDPASLKAMAIAAQKVARPDATAQVAECCRFIVEQKL</sequence>
<evidence type="ECO:0000313" key="13">
    <source>
        <dbReference type="EMBL" id="ALS99657.1"/>
    </source>
</evidence>
<keyword evidence="1 10" id="KW-1003">Cell membrane</keyword>
<dbReference type="UniPathway" id="UPA00219"/>
<gene>
    <name evidence="10 13" type="primary">murG</name>
    <name evidence="13" type="ORF">AT746_16230</name>
</gene>
<dbReference type="GO" id="GO:0005975">
    <property type="term" value="P:carbohydrate metabolic process"/>
    <property type="evidence" value="ECO:0007669"/>
    <property type="project" value="InterPro"/>
</dbReference>
<dbReference type="EC" id="2.4.1.227" evidence="10"/>
<evidence type="ECO:0000259" key="11">
    <source>
        <dbReference type="Pfam" id="PF03033"/>
    </source>
</evidence>
<feature type="binding site" evidence="10">
    <location>
        <position position="165"/>
    </location>
    <ligand>
        <name>UDP-N-acetyl-alpha-D-glucosamine</name>
        <dbReference type="ChEBI" id="CHEBI:57705"/>
    </ligand>
</feature>
<keyword evidence="9 10" id="KW-0961">Cell wall biogenesis/degradation</keyword>
<dbReference type="Proteomes" id="UP000068447">
    <property type="component" value="Chromosome"/>
</dbReference>
<comment type="catalytic activity">
    <reaction evidence="10">
        <text>di-trans,octa-cis-undecaprenyl diphospho-N-acetyl-alpha-D-muramoyl-L-alanyl-D-glutamyl-meso-2,6-diaminopimeloyl-D-alanyl-D-alanine + UDP-N-acetyl-alpha-D-glucosamine = di-trans,octa-cis-undecaprenyl diphospho-[N-acetyl-alpha-D-glucosaminyl-(1-&gt;4)]-N-acetyl-alpha-D-muramoyl-L-alanyl-D-glutamyl-meso-2,6-diaminopimeloyl-D-alanyl-D-alanine + UDP + H(+)</text>
        <dbReference type="Rhea" id="RHEA:31227"/>
        <dbReference type="ChEBI" id="CHEBI:15378"/>
        <dbReference type="ChEBI" id="CHEBI:57705"/>
        <dbReference type="ChEBI" id="CHEBI:58223"/>
        <dbReference type="ChEBI" id="CHEBI:61387"/>
        <dbReference type="ChEBI" id="CHEBI:61388"/>
        <dbReference type="EC" id="2.4.1.227"/>
    </reaction>
</comment>
<feature type="binding site" evidence="10">
    <location>
        <position position="289"/>
    </location>
    <ligand>
        <name>UDP-N-acetyl-alpha-D-glucosamine</name>
        <dbReference type="ChEBI" id="CHEBI:57705"/>
    </ligand>
</feature>
<comment type="pathway">
    <text evidence="10">Cell wall biogenesis; peptidoglycan biosynthesis.</text>
</comment>
<keyword evidence="2 10" id="KW-0132">Cell division</keyword>
<dbReference type="OrthoDB" id="9808936at2"/>
<evidence type="ECO:0000256" key="6">
    <source>
        <dbReference type="ARBA" id="ARBA00022984"/>
    </source>
</evidence>
<evidence type="ECO:0000313" key="14">
    <source>
        <dbReference type="Proteomes" id="UP000068447"/>
    </source>
</evidence>
<name>A0A0U3B7W6_9ALTE</name>
<proteinExistence type="inferred from homology"/>
<dbReference type="Pfam" id="PF03033">
    <property type="entry name" value="Glyco_transf_28"/>
    <property type="match status" value="1"/>
</dbReference>
<dbReference type="KEGG" id="lal:AT746_16230"/>
<keyword evidence="3 10" id="KW-0328">Glycosyltransferase</keyword>
<keyword evidence="8 10" id="KW-0131">Cell cycle</keyword>
<feature type="domain" description="Glycosyltransferase family 28 N-terminal" evidence="11">
    <location>
        <begin position="6"/>
        <end position="142"/>
    </location>
</feature>
<dbReference type="GO" id="GO:0008360">
    <property type="term" value="P:regulation of cell shape"/>
    <property type="evidence" value="ECO:0007669"/>
    <property type="project" value="UniProtKB-KW"/>
</dbReference>
<feature type="binding site" evidence="10">
    <location>
        <position position="190"/>
    </location>
    <ligand>
        <name>UDP-N-acetyl-alpha-D-glucosamine</name>
        <dbReference type="ChEBI" id="CHEBI:57705"/>
    </ligand>
</feature>
<feature type="binding site" evidence="10">
    <location>
        <begin position="263"/>
        <end position="268"/>
    </location>
    <ligand>
        <name>UDP-N-acetyl-alpha-D-glucosamine</name>
        <dbReference type="ChEBI" id="CHEBI:57705"/>
    </ligand>
</feature>
<keyword evidence="6 10" id="KW-0573">Peptidoglycan synthesis</keyword>
<dbReference type="EMBL" id="CP013650">
    <property type="protein sequence ID" value="ALS99657.1"/>
    <property type="molecule type" value="Genomic_DNA"/>
</dbReference>
<keyword evidence="7 10" id="KW-0472">Membrane</keyword>
<dbReference type="Gene3D" id="3.40.50.2000">
    <property type="entry name" value="Glycogen Phosphorylase B"/>
    <property type="match status" value="2"/>
</dbReference>
<dbReference type="PANTHER" id="PTHR21015:SF22">
    <property type="entry name" value="GLYCOSYLTRANSFERASE"/>
    <property type="match status" value="1"/>
</dbReference>
<dbReference type="Pfam" id="PF04101">
    <property type="entry name" value="Glyco_tran_28_C"/>
    <property type="match status" value="1"/>
</dbReference>
<comment type="similarity">
    <text evidence="10">Belongs to the glycosyltransferase 28 family. MurG subfamily.</text>
</comment>
<dbReference type="CDD" id="cd03785">
    <property type="entry name" value="GT28_MurG"/>
    <property type="match status" value="1"/>
</dbReference>
<comment type="function">
    <text evidence="10">Cell wall formation. Catalyzes the transfer of a GlcNAc subunit on undecaprenyl-pyrophosphoryl-MurNAc-pentapeptide (lipid intermediate I) to form undecaprenyl-pyrophosphoryl-MurNAc-(pentapeptide)GlcNAc (lipid intermediate II).</text>
</comment>
<feature type="binding site" evidence="10">
    <location>
        <begin position="12"/>
        <end position="14"/>
    </location>
    <ligand>
        <name>UDP-N-acetyl-alpha-D-glucosamine</name>
        <dbReference type="ChEBI" id="CHEBI:57705"/>
    </ligand>
</feature>
<dbReference type="STRING" id="1526571.AT746_16230"/>
<feature type="binding site" evidence="10">
    <location>
        <position position="244"/>
    </location>
    <ligand>
        <name>UDP-N-acetyl-alpha-D-glucosamine</name>
        <dbReference type="ChEBI" id="CHEBI:57705"/>
    </ligand>
</feature>
<dbReference type="GO" id="GO:0009252">
    <property type="term" value="P:peptidoglycan biosynthetic process"/>
    <property type="evidence" value="ECO:0007669"/>
    <property type="project" value="UniProtKB-UniRule"/>
</dbReference>
<evidence type="ECO:0000256" key="1">
    <source>
        <dbReference type="ARBA" id="ARBA00022475"/>
    </source>
</evidence>
<keyword evidence="5 10" id="KW-0133">Cell shape</keyword>
<dbReference type="HAMAP" id="MF_00033">
    <property type="entry name" value="MurG"/>
    <property type="match status" value="1"/>
</dbReference>
<evidence type="ECO:0000256" key="10">
    <source>
        <dbReference type="HAMAP-Rule" id="MF_00033"/>
    </source>
</evidence>